<dbReference type="Gene3D" id="1.20.1250.20">
    <property type="entry name" value="MFS general substrate transporter like domains"/>
    <property type="match status" value="1"/>
</dbReference>
<dbReference type="Pfam" id="PF07690">
    <property type="entry name" value="MFS_1"/>
    <property type="match status" value="1"/>
</dbReference>
<feature type="transmembrane region" description="Helical" evidence="7">
    <location>
        <begin position="163"/>
        <end position="188"/>
    </location>
</feature>
<name>A0ABW1JDW0_9ACTN</name>
<keyword evidence="9" id="KW-1185">Reference proteome</keyword>
<keyword evidence="4 7" id="KW-0812">Transmembrane</keyword>
<dbReference type="InterPro" id="IPR011701">
    <property type="entry name" value="MFS"/>
</dbReference>
<feature type="transmembrane region" description="Helical" evidence="7">
    <location>
        <begin position="391"/>
        <end position="410"/>
    </location>
</feature>
<feature type="transmembrane region" description="Helical" evidence="7">
    <location>
        <begin position="360"/>
        <end position="379"/>
    </location>
</feature>
<keyword evidence="5 7" id="KW-1133">Transmembrane helix</keyword>
<protein>
    <submittedName>
        <fullName evidence="8">MFS transporter</fullName>
    </submittedName>
</protein>
<evidence type="ECO:0000256" key="1">
    <source>
        <dbReference type="ARBA" id="ARBA00004429"/>
    </source>
</evidence>
<evidence type="ECO:0000256" key="6">
    <source>
        <dbReference type="ARBA" id="ARBA00023136"/>
    </source>
</evidence>
<evidence type="ECO:0000256" key="3">
    <source>
        <dbReference type="ARBA" id="ARBA00022475"/>
    </source>
</evidence>
<gene>
    <name evidence="8" type="ORF">ACFQDO_07105</name>
</gene>
<feature type="transmembrane region" description="Helical" evidence="7">
    <location>
        <begin position="37"/>
        <end position="58"/>
    </location>
</feature>
<keyword evidence="2" id="KW-0813">Transport</keyword>
<feature type="transmembrane region" description="Helical" evidence="7">
    <location>
        <begin position="129"/>
        <end position="151"/>
    </location>
</feature>
<dbReference type="PANTHER" id="PTHR23513">
    <property type="entry name" value="INTEGRAL MEMBRANE EFFLUX PROTEIN-RELATED"/>
    <property type="match status" value="1"/>
</dbReference>
<accession>A0ABW1JDW0</accession>
<organism evidence="8 9">
    <name type="scientific">Angustibacter luteus</name>
    <dbReference type="NCBI Taxonomy" id="658456"/>
    <lineage>
        <taxon>Bacteria</taxon>
        <taxon>Bacillati</taxon>
        <taxon>Actinomycetota</taxon>
        <taxon>Actinomycetes</taxon>
        <taxon>Kineosporiales</taxon>
        <taxon>Kineosporiaceae</taxon>
    </lineage>
</organism>
<comment type="subcellular location">
    <subcellularLocation>
        <location evidence="1">Cell inner membrane</location>
        <topology evidence="1">Multi-pass membrane protein</topology>
    </subcellularLocation>
</comment>
<sequence length="426" mass="42608">MTAPAVDAAALEHGGVAAPEAAGEPARFRGALASRSLRGLVVAHSLGTAAQLALTLAVGLEVLSRTTSGIWVSIAVALGFAPYAVFSGAAGALADRWSAPAVIGATVAVRGATSAAVTAGIVLDWSTPVLVLLAAVTAVCATPSYPATAAATPQCVPAGQLPAANALVTAAENVVWLAGPGLLGLLMLVGRSTAVATGVSTLCFVLATVVAARVRLPRRAAHPASWWRAMGEGLHAVYADRAVRVPMTVAVIDNFLYGFLLVAMMLTAVASFGLLNGALTCGALAALTVVNRCAGHGRSRVVLMVVMTCLCGSVAAFAVVGATAATLSMLAVAGAGTMVAEVVAVTMLQRAARPDVLARVFGVFDQVNVGAIALGSFAAGQLSAAVGVRPATLAVCALCLVATALTLGLGRRRRREAQPIPSQQPG</sequence>
<feature type="transmembrane region" description="Helical" evidence="7">
    <location>
        <begin position="327"/>
        <end position="348"/>
    </location>
</feature>
<keyword evidence="3" id="KW-1003">Cell membrane</keyword>
<dbReference type="RefSeq" id="WP_345718367.1">
    <property type="nucleotide sequence ID" value="NZ_BAABFP010000008.1"/>
</dbReference>
<feature type="transmembrane region" description="Helical" evidence="7">
    <location>
        <begin position="101"/>
        <end position="123"/>
    </location>
</feature>
<dbReference type="InterPro" id="IPR036259">
    <property type="entry name" value="MFS_trans_sf"/>
</dbReference>
<evidence type="ECO:0000256" key="2">
    <source>
        <dbReference type="ARBA" id="ARBA00022448"/>
    </source>
</evidence>
<feature type="transmembrane region" description="Helical" evidence="7">
    <location>
        <begin position="302"/>
        <end position="321"/>
    </location>
</feature>
<dbReference type="CDD" id="cd06173">
    <property type="entry name" value="MFS_MefA_like"/>
    <property type="match status" value="1"/>
</dbReference>
<evidence type="ECO:0000313" key="8">
    <source>
        <dbReference type="EMBL" id="MFC6006898.1"/>
    </source>
</evidence>
<dbReference type="SUPFAM" id="SSF103473">
    <property type="entry name" value="MFS general substrate transporter"/>
    <property type="match status" value="1"/>
</dbReference>
<proteinExistence type="predicted"/>
<evidence type="ECO:0000313" key="9">
    <source>
        <dbReference type="Proteomes" id="UP001596189"/>
    </source>
</evidence>
<evidence type="ECO:0000256" key="4">
    <source>
        <dbReference type="ARBA" id="ARBA00022692"/>
    </source>
</evidence>
<evidence type="ECO:0000256" key="7">
    <source>
        <dbReference type="SAM" id="Phobius"/>
    </source>
</evidence>
<feature type="transmembrane region" description="Helical" evidence="7">
    <location>
        <begin position="194"/>
        <end position="212"/>
    </location>
</feature>
<dbReference type="PANTHER" id="PTHR23513:SF9">
    <property type="entry name" value="ENTEROBACTIN EXPORTER ENTS"/>
    <property type="match status" value="1"/>
</dbReference>
<keyword evidence="6 7" id="KW-0472">Membrane</keyword>
<feature type="transmembrane region" description="Helical" evidence="7">
    <location>
        <begin position="70"/>
        <end position="94"/>
    </location>
</feature>
<dbReference type="EMBL" id="JBHSRD010000003">
    <property type="protein sequence ID" value="MFC6006898.1"/>
    <property type="molecule type" value="Genomic_DNA"/>
</dbReference>
<reference evidence="9" key="1">
    <citation type="journal article" date="2019" name="Int. J. Syst. Evol. Microbiol.">
        <title>The Global Catalogue of Microorganisms (GCM) 10K type strain sequencing project: providing services to taxonomists for standard genome sequencing and annotation.</title>
        <authorList>
            <consortium name="The Broad Institute Genomics Platform"/>
            <consortium name="The Broad Institute Genome Sequencing Center for Infectious Disease"/>
            <person name="Wu L."/>
            <person name="Ma J."/>
        </authorList>
    </citation>
    <scope>NUCLEOTIDE SEQUENCE [LARGE SCALE GENOMIC DNA]</scope>
    <source>
        <strain evidence="9">KACC 14249</strain>
    </source>
</reference>
<dbReference type="Proteomes" id="UP001596189">
    <property type="component" value="Unassembled WGS sequence"/>
</dbReference>
<comment type="caution">
    <text evidence="8">The sequence shown here is derived from an EMBL/GenBank/DDBJ whole genome shotgun (WGS) entry which is preliminary data.</text>
</comment>
<evidence type="ECO:0000256" key="5">
    <source>
        <dbReference type="ARBA" id="ARBA00022989"/>
    </source>
</evidence>